<dbReference type="InParanoid" id="A0A6P7H007"/>
<protein>
    <submittedName>
        <fullName evidence="1">Uncharacterized protein LOC114344424</fullName>
    </submittedName>
</protein>
<sequence length="295" mass="33698">MAETSGGPPPLDKLENQIKKISYNLGEKMESENLTSRGEINTEKPLKKPLQKVSEYSYKDKGPYEVYISSNTDKNIGNYNYLAIAREIFDLQLNSIKKINKKGKNRISVEFITSSEANKFLKNEAVIKKGYDLFIPYKNVTCKGVVRFIDKSFTDEMIVKYSETKIDNCKIIEARRLSTKKKNSNRITTSNQESSLENNAITTKNMEAEYIPTGTISITFSGTTLPKSIYICGIEHRVLPYILPVVQCYNYFISENEGLNEDVLHSLVKSYIKSLQDYFEKYFPADTDVRKIICG</sequence>
<reference evidence="1" key="1">
    <citation type="submission" date="2025-08" db="UniProtKB">
        <authorList>
            <consortium name="RefSeq"/>
        </authorList>
    </citation>
    <scope>IDENTIFICATION</scope>
    <source>
        <tissue evidence="1">Whole insect</tissue>
    </source>
</reference>
<accession>A0A6P7H007</accession>
<dbReference type="RefSeq" id="XP_028151058.1">
    <property type="nucleotide sequence ID" value="XM_028295257.1"/>
</dbReference>
<dbReference type="AlphaFoldDB" id="A0A6P7H007"/>
<name>A0A6P7H007_DIAVI</name>
<organism evidence="1">
    <name type="scientific">Diabrotica virgifera virgifera</name>
    <name type="common">western corn rootworm</name>
    <dbReference type="NCBI Taxonomy" id="50390"/>
    <lineage>
        <taxon>Eukaryota</taxon>
        <taxon>Metazoa</taxon>
        <taxon>Ecdysozoa</taxon>
        <taxon>Arthropoda</taxon>
        <taxon>Hexapoda</taxon>
        <taxon>Insecta</taxon>
        <taxon>Pterygota</taxon>
        <taxon>Neoptera</taxon>
        <taxon>Endopterygota</taxon>
        <taxon>Coleoptera</taxon>
        <taxon>Polyphaga</taxon>
        <taxon>Cucujiformia</taxon>
        <taxon>Chrysomeloidea</taxon>
        <taxon>Chrysomelidae</taxon>
        <taxon>Galerucinae</taxon>
        <taxon>Diabroticina</taxon>
        <taxon>Diabroticites</taxon>
        <taxon>Diabrotica</taxon>
    </lineage>
</organism>
<evidence type="ECO:0000313" key="1">
    <source>
        <dbReference type="RefSeq" id="XP_028151058.1"/>
    </source>
</evidence>
<gene>
    <name evidence="1" type="primary">LOC114344424</name>
</gene>
<proteinExistence type="predicted"/>